<evidence type="ECO:0000313" key="2">
    <source>
        <dbReference type="Proteomes" id="UP000279275"/>
    </source>
</evidence>
<protein>
    <submittedName>
        <fullName evidence="1">Uncharacterized protein</fullName>
    </submittedName>
</protein>
<sequence length="161" mass="17925">MTSAILAAVAGLVGIGVGRLWDSRAESSRWRRDQKTASYQRLAEQFRITYETIRAIALADPKESATTDMVREARTSSFQPWDSACTAVWLHGAVGVVEATSDVDRAMTELAAAAQERMLTVAEWNDARLPVREAFERFIHAARRELDLPTVSVRFIVDAEN</sequence>
<organism evidence="1 2">
    <name type="scientific">Nocardia stercoris</name>
    <dbReference type="NCBI Taxonomy" id="2483361"/>
    <lineage>
        <taxon>Bacteria</taxon>
        <taxon>Bacillati</taxon>
        <taxon>Actinomycetota</taxon>
        <taxon>Actinomycetes</taxon>
        <taxon>Mycobacteriales</taxon>
        <taxon>Nocardiaceae</taxon>
        <taxon>Nocardia</taxon>
    </lineage>
</organism>
<comment type="caution">
    <text evidence="1">The sequence shown here is derived from an EMBL/GenBank/DDBJ whole genome shotgun (WGS) entry which is preliminary data.</text>
</comment>
<proteinExistence type="predicted"/>
<dbReference type="Proteomes" id="UP000279275">
    <property type="component" value="Unassembled WGS sequence"/>
</dbReference>
<keyword evidence="2" id="KW-1185">Reference proteome</keyword>
<dbReference type="AlphaFoldDB" id="A0A3M2KU54"/>
<gene>
    <name evidence="1" type="ORF">EBN03_31180</name>
</gene>
<dbReference type="OrthoDB" id="4559513at2"/>
<dbReference type="EMBL" id="RFFH01000024">
    <property type="protein sequence ID" value="RMI28166.1"/>
    <property type="molecule type" value="Genomic_DNA"/>
</dbReference>
<name>A0A3M2KU54_9NOCA</name>
<dbReference type="RefSeq" id="WP_122191756.1">
    <property type="nucleotide sequence ID" value="NZ_RFFH01000024.1"/>
</dbReference>
<evidence type="ECO:0000313" key="1">
    <source>
        <dbReference type="EMBL" id="RMI28166.1"/>
    </source>
</evidence>
<reference evidence="1 2" key="1">
    <citation type="submission" date="2018-10" db="EMBL/GenBank/DDBJ databases">
        <title>Isolation from cow dung.</title>
        <authorList>
            <person name="Ling L."/>
        </authorList>
    </citation>
    <scope>NUCLEOTIDE SEQUENCE [LARGE SCALE GENOMIC DNA]</scope>
    <source>
        <strain evidence="1 2">NEAU-LL90</strain>
    </source>
</reference>
<accession>A0A3M2KU54</accession>